<comment type="similarity">
    <text evidence="3">In the C-terminal section; belongs to the pectinesterase family.</text>
</comment>
<dbReference type="GO" id="GO:0045490">
    <property type="term" value="P:pectin catabolic process"/>
    <property type="evidence" value="ECO:0007669"/>
    <property type="project" value="UniProtKB-UniPathway"/>
</dbReference>
<dbReference type="InterPro" id="IPR011050">
    <property type="entry name" value="Pectin_lyase_fold/virulence"/>
</dbReference>
<dbReference type="EMBL" id="SWLB01000022">
    <property type="protein sequence ID" value="KAF3324272.1"/>
    <property type="molecule type" value="Genomic_DNA"/>
</dbReference>
<evidence type="ECO:0000256" key="1">
    <source>
        <dbReference type="ARBA" id="ARBA00005184"/>
    </source>
</evidence>
<keyword evidence="4" id="KW-0378">Hydrolase</keyword>
<dbReference type="NCBIfam" id="TIGR01614">
    <property type="entry name" value="PME_inhib"/>
    <property type="match status" value="1"/>
</dbReference>
<reference evidence="7" key="1">
    <citation type="submission" date="2020-01" db="EMBL/GenBank/DDBJ databases">
        <title>Genome sequence of Kobresia littledalei, the first chromosome-level genome in the family Cyperaceae.</title>
        <authorList>
            <person name="Qu G."/>
        </authorList>
    </citation>
    <scope>NUCLEOTIDE SEQUENCE</scope>
    <source>
        <strain evidence="7">C.B.Clarke</strain>
        <tissue evidence="7">Leaf</tissue>
    </source>
</reference>
<gene>
    <name evidence="7" type="ORF">FCM35_KLT11739</name>
</gene>
<dbReference type="Gene3D" id="2.160.20.10">
    <property type="entry name" value="Single-stranded right-handed beta-helix, Pectin lyase-like"/>
    <property type="match status" value="1"/>
</dbReference>
<dbReference type="SUPFAM" id="SSF51126">
    <property type="entry name" value="Pectin lyase-like"/>
    <property type="match status" value="1"/>
</dbReference>
<dbReference type="AlphaFoldDB" id="A0A833QRR4"/>
<evidence type="ECO:0000256" key="4">
    <source>
        <dbReference type="ARBA" id="ARBA00022801"/>
    </source>
</evidence>
<dbReference type="Gene3D" id="1.20.140.40">
    <property type="entry name" value="Invertase/pectin methylesterase inhibitor family protein"/>
    <property type="match status" value="1"/>
</dbReference>
<sequence>MAKAAIFGGLAAILVVAAVVAIVATVSTSHKSNGPTLATSTKSVSAVCANTLYPETCQRSMSTIVNATADPKDVVKASVQLALNELKESFQKSLEVGKGATNSSITAGAIANCKELLQDASDDLQAIVKLGNDALSRQDDLEHWITAVMTFMDNCADGFEDSELKTAMQNVLRNATEMSSNALAIITNVGKFLQQADKLFNVTNVSNFQHRRLLENSNELDAQGFPVWLSAGDRKLLAAGGAPRAKPNAVVAKDGSGNFKSIQAAIDAVPKDKKGRYVIYVKAGIYEETVLIPKDKTNIYMYGDGPKRTRVLGHKSNADEFLQTLHYNLGTNAQQAKVKCLKGTPENNQLIDCFFVVSFSVGVHVGCHREFPQTLHNGLGTTF</sequence>
<dbReference type="GO" id="GO:0004857">
    <property type="term" value="F:enzyme inhibitor activity"/>
    <property type="evidence" value="ECO:0007669"/>
    <property type="project" value="InterPro"/>
</dbReference>
<keyword evidence="5" id="KW-0063">Aspartyl esterase</keyword>
<dbReference type="PANTHER" id="PTHR31707">
    <property type="entry name" value="PECTINESTERASE"/>
    <property type="match status" value="1"/>
</dbReference>
<accession>A0A833QRR4</accession>
<proteinExistence type="inferred from homology"/>
<dbReference type="SUPFAM" id="SSF101148">
    <property type="entry name" value="Plant invertase/pectin methylesterase inhibitor"/>
    <property type="match status" value="1"/>
</dbReference>
<organism evidence="7 8">
    <name type="scientific">Carex littledalei</name>
    <dbReference type="NCBI Taxonomy" id="544730"/>
    <lineage>
        <taxon>Eukaryota</taxon>
        <taxon>Viridiplantae</taxon>
        <taxon>Streptophyta</taxon>
        <taxon>Embryophyta</taxon>
        <taxon>Tracheophyta</taxon>
        <taxon>Spermatophyta</taxon>
        <taxon>Magnoliopsida</taxon>
        <taxon>Liliopsida</taxon>
        <taxon>Poales</taxon>
        <taxon>Cyperaceae</taxon>
        <taxon>Cyperoideae</taxon>
        <taxon>Cariceae</taxon>
        <taxon>Carex</taxon>
        <taxon>Carex subgen. Euthyceras</taxon>
    </lineage>
</organism>
<evidence type="ECO:0000259" key="6">
    <source>
        <dbReference type="SMART" id="SM00856"/>
    </source>
</evidence>
<comment type="caution">
    <text evidence="7">The sequence shown here is derived from an EMBL/GenBank/DDBJ whole genome shotgun (WGS) entry which is preliminary data.</text>
</comment>
<feature type="domain" description="Pectinesterase inhibitor" evidence="6">
    <location>
        <begin position="39"/>
        <end position="185"/>
    </location>
</feature>
<evidence type="ECO:0000256" key="5">
    <source>
        <dbReference type="ARBA" id="ARBA00023085"/>
    </source>
</evidence>
<dbReference type="CDD" id="cd15798">
    <property type="entry name" value="PMEI-like_3"/>
    <property type="match status" value="1"/>
</dbReference>
<evidence type="ECO:0000313" key="7">
    <source>
        <dbReference type="EMBL" id="KAF3324272.1"/>
    </source>
</evidence>
<evidence type="ECO:0000256" key="3">
    <source>
        <dbReference type="ARBA" id="ARBA00007786"/>
    </source>
</evidence>
<dbReference type="OrthoDB" id="744833at2759"/>
<dbReference type="InterPro" id="IPR035513">
    <property type="entry name" value="Invertase/methylesterase_inhib"/>
</dbReference>
<dbReference type="InterPro" id="IPR012334">
    <property type="entry name" value="Pectin_lyas_fold"/>
</dbReference>
<keyword evidence="8" id="KW-1185">Reference proteome</keyword>
<dbReference type="InterPro" id="IPR000070">
    <property type="entry name" value="Pectinesterase_cat"/>
</dbReference>
<name>A0A833QRR4_9POAL</name>
<dbReference type="Pfam" id="PF01095">
    <property type="entry name" value="Pectinesterase"/>
    <property type="match status" value="1"/>
</dbReference>
<evidence type="ECO:0000256" key="2">
    <source>
        <dbReference type="ARBA" id="ARBA00006027"/>
    </source>
</evidence>
<comment type="similarity">
    <text evidence="2">In the N-terminal section; belongs to the PMEI family.</text>
</comment>
<dbReference type="InterPro" id="IPR006501">
    <property type="entry name" value="Pectinesterase_inhib_dom"/>
</dbReference>
<evidence type="ECO:0000313" key="8">
    <source>
        <dbReference type="Proteomes" id="UP000623129"/>
    </source>
</evidence>
<comment type="pathway">
    <text evidence="1">Glycan metabolism; pectin degradation; 2-dehydro-3-deoxy-D-gluconate from pectin: step 1/5.</text>
</comment>
<dbReference type="Proteomes" id="UP000623129">
    <property type="component" value="Unassembled WGS sequence"/>
</dbReference>
<dbReference type="GO" id="GO:0042545">
    <property type="term" value="P:cell wall modification"/>
    <property type="evidence" value="ECO:0007669"/>
    <property type="project" value="InterPro"/>
</dbReference>
<dbReference type="FunFam" id="1.20.140.40:FF:000001">
    <property type="entry name" value="Pectinesterase"/>
    <property type="match status" value="1"/>
</dbReference>
<dbReference type="SMART" id="SM00856">
    <property type="entry name" value="PMEI"/>
    <property type="match status" value="1"/>
</dbReference>
<dbReference type="UniPathway" id="UPA00545">
    <property type="reaction ID" value="UER00823"/>
</dbReference>
<protein>
    <submittedName>
        <fullName evidence="7">Pectin methylesterase1</fullName>
    </submittedName>
</protein>
<dbReference type="Pfam" id="PF04043">
    <property type="entry name" value="PMEI"/>
    <property type="match status" value="1"/>
</dbReference>
<dbReference type="GO" id="GO:0030599">
    <property type="term" value="F:pectinesterase activity"/>
    <property type="evidence" value="ECO:0007669"/>
    <property type="project" value="InterPro"/>
</dbReference>